<evidence type="ECO:0000313" key="3">
    <source>
        <dbReference type="Proteomes" id="UP000236291"/>
    </source>
</evidence>
<reference evidence="2 3" key="2">
    <citation type="journal article" date="2017" name="Front. Plant Sci.">
        <title>Gene Classification and Mining of Molecular Markers Useful in Red Clover (Trifolium pratense) Breeding.</title>
        <authorList>
            <person name="Istvanek J."/>
            <person name="Dluhosova J."/>
            <person name="Dluhos P."/>
            <person name="Patkova L."/>
            <person name="Nedelnik J."/>
            <person name="Repkova J."/>
        </authorList>
    </citation>
    <scope>NUCLEOTIDE SEQUENCE [LARGE SCALE GENOMIC DNA]</scope>
    <source>
        <strain evidence="3">cv. Tatra</strain>
        <tissue evidence="2">Young leaves</tissue>
    </source>
</reference>
<dbReference type="Proteomes" id="UP000236291">
    <property type="component" value="Unassembled WGS sequence"/>
</dbReference>
<feature type="compositionally biased region" description="Low complexity" evidence="1">
    <location>
        <begin position="73"/>
        <end position="86"/>
    </location>
</feature>
<proteinExistence type="predicted"/>
<sequence>MMGEDFEIPAFTNASHDPAAWNQGGKNPFVSGGVNIQGGGNAFINQSGGGGTPFNLGNIHGGRNKFNVGDGGRASAARESAGSAPGFTNASHDPAAWNQGGENPFVSGGINIQNGGNAFINQSGGGGTPFNLGNIQDGINEFNVGGGGKASAAMGSAESASGGRTSGGRISGQRTTRGRGGNA</sequence>
<dbReference type="AlphaFoldDB" id="A0A2K3JK67"/>
<evidence type="ECO:0000256" key="1">
    <source>
        <dbReference type="SAM" id="MobiDB-lite"/>
    </source>
</evidence>
<organism evidence="2 3">
    <name type="scientific">Trifolium pratense</name>
    <name type="common">Red clover</name>
    <dbReference type="NCBI Taxonomy" id="57577"/>
    <lineage>
        <taxon>Eukaryota</taxon>
        <taxon>Viridiplantae</taxon>
        <taxon>Streptophyta</taxon>
        <taxon>Embryophyta</taxon>
        <taxon>Tracheophyta</taxon>
        <taxon>Spermatophyta</taxon>
        <taxon>Magnoliopsida</taxon>
        <taxon>eudicotyledons</taxon>
        <taxon>Gunneridae</taxon>
        <taxon>Pentapetalae</taxon>
        <taxon>rosids</taxon>
        <taxon>fabids</taxon>
        <taxon>Fabales</taxon>
        <taxon>Fabaceae</taxon>
        <taxon>Papilionoideae</taxon>
        <taxon>50 kb inversion clade</taxon>
        <taxon>NPAAA clade</taxon>
        <taxon>Hologalegina</taxon>
        <taxon>IRL clade</taxon>
        <taxon>Trifolieae</taxon>
        <taxon>Trifolium</taxon>
    </lineage>
</organism>
<accession>A0A2K3JK67</accession>
<dbReference type="EMBL" id="ASHM01067956">
    <property type="protein sequence ID" value="PNX54428.1"/>
    <property type="molecule type" value="Genomic_DNA"/>
</dbReference>
<evidence type="ECO:0000313" key="2">
    <source>
        <dbReference type="EMBL" id="PNX54428.1"/>
    </source>
</evidence>
<name>A0A2K3JK67_TRIPR</name>
<reference evidence="2 3" key="1">
    <citation type="journal article" date="2014" name="Am. J. Bot.">
        <title>Genome assembly and annotation for red clover (Trifolium pratense; Fabaceae).</title>
        <authorList>
            <person name="Istvanek J."/>
            <person name="Jaros M."/>
            <person name="Krenek A."/>
            <person name="Repkova J."/>
        </authorList>
    </citation>
    <scope>NUCLEOTIDE SEQUENCE [LARGE SCALE GENOMIC DNA]</scope>
    <source>
        <strain evidence="3">cv. Tatra</strain>
        <tissue evidence="2">Young leaves</tissue>
    </source>
</reference>
<feature type="compositionally biased region" description="Low complexity" evidence="1">
    <location>
        <begin position="150"/>
        <end position="163"/>
    </location>
</feature>
<gene>
    <name evidence="2" type="ORF">L195_g048047</name>
</gene>
<feature type="region of interest" description="Disordered" evidence="1">
    <location>
        <begin position="70"/>
        <end position="104"/>
    </location>
</feature>
<comment type="caution">
    <text evidence="2">The sequence shown here is derived from an EMBL/GenBank/DDBJ whole genome shotgun (WGS) entry which is preliminary data.</text>
</comment>
<dbReference type="ExpressionAtlas" id="A0A2K3JK67">
    <property type="expression patterns" value="baseline"/>
</dbReference>
<protein>
    <submittedName>
        <fullName evidence="2">Uncharacterized protein</fullName>
    </submittedName>
</protein>
<feature type="region of interest" description="Disordered" evidence="1">
    <location>
        <begin position="147"/>
        <end position="183"/>
    </location>
</feature>